<evidence type="ECO:0000313" key="4">
    <source>
        <dbReference type="Proteomes" id="UP001602119"/>
    </source>
</evidence>
<dbReference type="RefSeq" id="WP_387345115.1">
    <property type="nucleotide sequence ID" value="NZ_JBIAXI010000019.1"/>
</dbReference>
<protein>
    <submittedName>
        <fullName evidence="3">Nuclear transport factor 2 family protein</fullName>
    </submittedName>
</protein>
<dbReference type="Pfam" id="PF12680">
    <property type="entry name" value="SnoaL_2"/>
    <property type="match status" value="1"/>
</dbReference>
<comment type="caution">
    <text evidence="3">The sequence shown here is derived from an EMBL/GenBank/DDBJ whole genome shotgun (WGS) entry which is preliminary data.</text>
</comment>
<dbReference type="InterPro" id="IPR032710">
    <property type="entry name" value="NTF2-like_dom_sf"/>
</dbReference>
<proteinExistence type="predicted"/>
<dbReference type="Proteomes" id="UP001602119">
    <property type="component" value="Unassembled WGS sequence"/>
</dbReference>
<keyword evidence="4" id="KW-1185">Reference proteome</keyword>
<dbReference type="SUPFAM" id="SSF54427">
    <property type="entry name" value="NTF2-like"/>
    <property type="match status" value="1"/>
</dbReference>
<dbReference type="InterPro" id="IPR037401">
    <property type="entry name" value="SnoaL-like"/>
</dbReference>
<name>A0ABW6VBH9_MICFU</name>
<evidence type="ECO:0000256" key="1">
    <source>
        <dbReference type="SAM" id="MobiDB-lite"/>
    </source>
</evidence>
<evidence type="ECO:0000313" key="3">
    <source>
        <dbReference type="EMBL" id="MFF4776704.1"/>
    </source>
</evidence>
<sequence length="151" mass="16252">MTDSTAVTWEAPDPDHADHPARRAARSSMAAVTAGRRAEWLGLFAPGALVEDPVGPSPLDPEGKGHRGHEEIGRFWDAYVGSVREYRFHVRDSFANGPCCANVASIVMTMEGGATMTVDCVIIYTVDESGAITSLRAHWEPDRAMATLTAP</sequence>
<evidence type="ECO:0000259" key="2">
    <source>
        <dbReference type="Pfam" id="PF12680"/>
    </source>
</evidence>
<feature type="region of interest" description="Disordered" evidence="1">
    <location>
        <begin position="1"/>
        <end position="24"/>
    </location>
</feature>
<reference evidence="3 4" key="1">
    <citation type="submission" date="2024-10" db="EMBL/GenBank/DDBJ databases">
        <title>The Natural Products Discovery Center: Release of the First 8490 Sequenced Strains for Exploring Actinobacteria Biosynthetic Diversity.</title>
        <authorList>
            <person name="Kalkreuter E."/>
            <person name="Kautsar S.A."/>
            <person name="Yang D."/>
            <person name="Bader C.D."/>
            <person name="Teijaro C.N."/>
            <person name="Fluegel L."/>
            <person name="Davis C.M."/>
            <person name="Simpson J.R."/>
            <person name="Lauterbach L."/>
            <person name="Steele A.D."/>
            <person name="Gui C."/>
            <person name="Meng S."/>
            <person name="Li G."/>
            <person name="Viehrig K."/>
            <person name="Ye F."/>
            <person name="Su P."/>
            <person name="Kiefer A.F."/>
            <person name="Nichols A."/>
            <person name="Cepeda A.J."/>
            <person name="Yan W."/>
            <person name="Fan B."/>
            <person name="Jiang Y."/>
            <person name="Adhikari A."/>
            <person name="Zheng C.-J."/>
            <person name="Schuster L."/>
            <person name="Cowan T.M."/>
            <person name="Smanski M.J."/>
            <person name="Chevrette M.G."/>
            <person name="De Carvalho L.P.S."/>
            <person name="Shen B."/>
        </authorList>
    </citation>
    <scope>NUCLEOTIDE SEQUENCE [LARGE SCALE GENOMIC DNA]</scope>
    <source>
        <strain evidence="3 4">NPDC001281</strain>
    </source>
</reference>
<dbReference type="EMBL" id="JBIAXI010000019">
    <property type="protein sequence ID" value="MFF4776704.1"/>
    <property type="molecule type" value="Genomic_DNA"/>
</dbReference>
<gene>
    <name evidence="3" type="ORF">ACFY05_27975</name>
</gene>
<organism evidence="3 4">
    <name type="scientific">Microtetraspora fusca</name>
    <dbReference type="NCBI Taxonomy" id="1997"/>
    <lineage>
        <taxon>Bacteria</taxon>
        <taxon>Bacillati</taxon>
        <taxon>Actinomycetota</taxon>
        <taxon>Actinomycetes</taxon>
        <taxon>Streptosporangiales</taxon>
        <taxon>Streptosporangiaceae</taxon>
        <taxon>Microtetraspora</taxon>
    </lineage>
</organism>
<dbReference type="Gene3D" id="3.10.450.50">
    <property type="match status" value="1"/>
</dbReference>
<accession>A0ABW6VBH9</accession>
<feature type="domain" description="SnoaL-like" evidence="2">
    <location>
        <begin position="26"/>
        <end position="134"/>
    </location>
</feature>